<feature type="compositionally biased region" description="Pro residues" evidence="1">
    <location>
        <begin position="72"/>
        <end position="90"/>
    </location>
</feature>
<dbReference type="PRINTS" id="PR01217">
    <property type="entry name" value="PRICHEXTENSN"/>
</dbReference>
<feature type="domain" description="PX" evidence="2">
    <location>
        <begin position="250"/>
        <end position="366"/>
    </location>
</feature>
<dbReference type="Pfam" id="PF00787">
    <property type="entry name" value="PX"/>
    <property type="match status" value="1"/>
</dbReference>
<dbReference type="InterPro" id="IPR036871">
    <property type="entry name" value="PX_dom_sf"/>
</dbReference>
<proteinExistence type="predicted"/>
<evidence type="ECO:0000313" key="3">
    <source>
        <dbReference type="EMBL" id="ELR23277.1"/>
    </source>
</evidence>
<gene>
    <name evidence="3" type="ORF">ACA1_068610</name>
</gene>
<dbReference type="PROSITE" id="PS50195">
    <property type="entry name" value="PX"/>
    <property type="match status" value="1"/>
</dbReference>
<evidence type="ECO:0000313" key="4">
    <source>
        <dbReference type="Proteomes" id="UP000011083"/>
    </source>
</evidence>
<feature type="compositionally biased region" description="Pro residues" evidence="1">
    <location>
        <begin position="1"/>
        <end position="23"/>
    </location>
</feature>
<dbReference type="VEuPathDB" id="AmoebaDB:ACA1_068610"/>
<dbReference type="SUPFAM" id="SSF64268">
    <property type="entry name" value="PX domain"/>
    <property type="match status" value="1"/>
</dbReference>
<dbReference type="SMART" id="SM00312">
    <property type="entry name" value="PX"/>
    <property type="match status" value="1"/>
</dbReference>
<feature type="compositionally biased region" description="Low complexity" evidence="1">
    <location>
        <begin position="91"/>
        <end position="105"/>
    </location>
</feature>
<dbReference type="PANTHER" id="PTHR22775:SF3">
    <property type="entry name" value="SORTING NEXIN-13"/>
    <property type="match status" value="1"/>
</dbReference>
<dbReference type="CDD" id="cd06093">
    <property type="entry name" value="PX_domain"/>
    <property type="match status" value="1"/>
</dbReference>
<dbReference type="RefSeq" id="XP_004352805.1">
    <property type="nucleotide sequence ID" value="XM_004352753.1"/>
</dbReference>
<feature type="compositionally biased region" description="Basic and acidic residues" evidence="1">
    <location>
        <begin position="197"/>
        <end position="213"/>
    </location>
</feature>
<evidence type="ECO:0000259" key="2">
    <source>
        <dbReference type="PROSITE" id="PS50195"/>
    </source>
</evidence>
<protein>
    <submittedName>
        <fullName evidence="3">PX domain containing protein</fullName>
    </submittedName>
</protein>
<sequence length="381" mass="41553">MQAPPLPRRPGPLPATQPPPRIPARPALAPGYPPPAGQPYPPSYGPAPPVVHSGQQPYHHPGQLPRAGSAPPARPPPPTAAPTPALPPRPVTQAPAAPAVPNRPNTYAGQPSATTPYHLHTPPPMPSSSSSSSSTRPYIMSTVATTNTTADDDSITDLLKETSRDYLKGIGQGVSALLKTDGDGDGDDPAALTEEQRRLEREREKEHQRREDEYIAQQKRRVLEEEEQRRRRTATPGGAAPHQTASPASHQMTFTLTSSLKKEYVGKAYTVYAIEVVWNGVSWTVYRRYKQFNDFSSQAKKASFTFAYALPGKKIQGNLKDHFVEQRQRELQKYVQAVNEKAPAMMSNKKARVALLRFFAPTQVGDKASGGGLPFDLSDLV</sequence>
<dbReference type="GO" id="GO:0035091">
    <property type="term" value="F:phosphatidylinositol binding"/>
    <property type="evidence" value="ECO:0007669"/>
    <property type="project" value="InterPro"/>
</dbReference>
<feature type="compositionally biased region" description="Pro residues" evidence="1">
    <location>
        <begin position="31"/>
        <end position="49"/>
    </location>
</feature>
<organism evidence="3 4">
    <name type="scientific">Acanthamoeba castellanii (strain ATCC 30010 / Neff)</name>
    <dbReference type="NCBI Taxonomy" id="1257118"/>
    <lineage>
        <taxon>Eukaryota</taxon>
        <taxon>Amoebozoa</taxon>
        <taxon>Discosea</taxon>
        <taxon>Longamoebia</taxon>
        <taxon>Centramoebida</taxon>
        <taxon>Acanthamoebidae</taxon>
        <taxon>Acanthamoeba</taxon>
    </lineage>
</organism>
<dbReference type="GeneID" id="14924250"/>
<name>L8HDG8_ACACF</name>
<keyword evidence="4" id="KW-1185">Reference proteome</keyword>
<feature type="region of interest" description="Disordered" evidence="1">
    <location>
        <begin position="197"/>
        <end position="250"/>
    </location>
</feature>
<dbReference type="EMBL" id="KB007857">
    <property type="protein sequence ID" value="ELR23277.1"/>
    <property type="molecule type" value="Genomic_DNA"/>
</dbReference>
<dbReference type="KEGG" id="acan:ACA1_068610"/>
<evidence type="ECO:0000256" key="1">
    <source>
        <dbReference type="SAM" id="MobiDB-lite"/>
    </source>
</evidence>
<dbReference type="AlphaFoldDB" id="L8HDG8"/>
<dbReference type="InterPro" id="IPR001683">
    <property type="entry name" value="PX_dom"/>
</dbReference>
<dbReference type="OrthoDB" id="430293at2759"/>
<accession>L8HDG8</accession>
<dbReference type="STRING" id="1257118.L8HDG8"/>
<dbReference type="Gene3D" id="3.30.1520.10">
    <property type="entry name" value="Phox-like domain"/>
    <property type="match status" value="1"/>
</dbReference>
<feature type="region of interest" description="Disordered" evidence="1">
    <location>
        <begin position="1"/>
        <end position="153"/>
    </location>
</feature>
<dbReference type="Proteomes" id="UP000011083">
    <property type="component" value="Unassembled WGS sequence"/>
</dbReference>
<dbReference type="PANTHER" id="PTHR22775">
    <property type="entry name" value="SORTING NEXIN"/>
    <property type="match status" value="1"/>
</dbReference>
<reference evidence="3 4" key="1">
    <citation type="journal article" date="2013" name="Genome Biol.">
        <title>Genome of Acanthamoeba castellanii highlights extensive lateral gene transfer and early evolution of tyrosine kinase signaling.</title>
        <authorList>
            <person name="Clarke M."/>
            <person name="Lohan A.J."/>
            <person name="Liu B."/>
            <person name="Lagkouvardos I."/>
            <person name="Roy S."/>
            <person name="Zafar N."/>
            <person name="Bertelli C."/>
            <person name="Schilde C."/>
            <person name="Kianianmomeni A."/>
            <person name="Burglin T.R."/>
            <person name="Frech C."/>
            <person name="Turcotte B."/>
            <person name="Kopec K.O."/>
            <person name="Synnott J.M."/>
            <person name="Choo C."/>
            <person name="Paponov I."/>
            <person name="Finkler A."/>
            <person name="Soon Heng Tan C."/>
            <person name="Hutchins A.P."/>
            <person name="Weinmeier T."/>
            <person name="Rattei T."/>
            <person name="Chu J.S."/>
            <person name="Gimenez G."/>
            <person name="Irimia M."/>
            <person name="Rigden D.J."/>
            <person name="Fitzpatrick D.A."/>
            <person name="Lorenzo-Morales J."/>
            <person name="Bateman A."/>
            <person name="Chiu C.H."/>
            <person name="Tang P."/>
            <person name="Hegemann P."/>
            <person name="Fromm H."/>
            <person name="Raoult D."/>
            <person name="Greub G."/>
            <person name="Miranda-Saavedra D."/>
            <person name="Chen N."/>
            <person name="Nash P."/>
            <person name="Ginger M.L."/>
            <person name="Horn M."/>
            <person name="Schaap P."/>
            <person name="Caler L."/>
            <person name="Loftus B."/>
        </authorList>
    </citation>
    <scope>NUCLEOTIDE SEQUENCE [LARGE SCALE GENOMIC DNA]</scope>
    <source>
        <strain evidence="3 4">Neff</strain>
    </source>
</reference>